<keyword evidence="1" id="KW-1185">Reference proteome</keyword>
<name>A0A0K0FPD3_STRVS</name>
<evidence type="ECO:0000313" key="1">
    <source>
        <dbReference type="Proteomes" id="UP000035680"/>
    </source>
</evidence>
<protein>
    <submittedName>
        <fullName evidence="2">AAA_5 domain-containing protein</fullName>
    </submittedName>
</protein>
<evidence type="ECO:0000313" key="2">
    <source>
        <dbReference type="WBParaSite" id="SVE_1098900.1"/>
    </source>
</evidence>
<dbReference type="AlphaFoldDB" id="A0A0K0FPD3"/>
<accession>A0A0K0FPD3</accession>
<reference evidence="1" key="1">
    <citation type="submission" date="2014-07" db="EMBL/GenBank/DDBJ databases">
        <authorList>
            <person name="Martin A.A"/>
            <person name="De Silva N."/>
        </authorList>
    </citation>
    <scope>NUCLEOTIDE SEQUENCE</scope>
</reference>
<organism evidence="1 2">
    <name type="scientific">Strongyloides venezuelensis</name>
    <name type="common">Threadworm</name>
    <dbReference type="NCBI Taxonomy" id="75913"/>
    <lineage>
        <taxon>Eukaryota</taxon>
        <taxon>Metazoa</taxon>
        <taxon>Ecdysozoa</taxon>
        <taxon>Nematoda</taxon>
        <taxon>Chromadorea</taxon>
        <taxon>Rhabditida</taxon>
        <taxon>Tylenchina</taxon>
        <taxon>Panagrolaimomorpha</taxon>
        <taxon>Strongyloidoidea</taxon>
        <taxon>Strongyloididae</taxon>
        <taxon>Strongyloides</taxon>
    </lineage>
</organism>
<reference evidence="2" key="2">
    <citation type="submission" date="2015-08" db="UniProtKB">
        <authorList>
            <consortium name="WormBaseParasite"/>
        </authorList>
    </citation>
    <scope>IDENTIFICATION</scope>
</reference>
<proteinExistence type="predicted"/>
<dbReference type="WBParaSite" id="SVE_1098900.1">
    <property type="protein sequence ID" value="SVE_1098900.1"/>
    <property type="gene ID" value="SVE_1098900"/>
</dbReference>
<dbReference type="Proteomes" id="UP000035680">
    <property type="component" value="Unassembled WGS sequence"/>
</dbReference>
<sequence length="97" mass="10776">MVLDGKEKDLIAAIKYFQQNVLVTGEEHTGKTTTVCLGVAAHYIASYNNDGILEQDPRLNYGFQSEPSGFNNAIDQRNPRTFAMIMAFKTPTSTTCR</sequence>